<dbReference type="InterPro" id="IPR027463">
    <property type="entry name" value="AcrB_DN_DC_subdom"/>
</dbReference>
<keyword evidence="1" id="KW-1133">Transmembrane helix</keyword>
<feature type="transmembrane region" description="Helical" evidence="1">
    <location>
        <begin position="846"/>
        <end position="869"/>
    </location>
</feature>
<feature type="transmembrane region" description="Helical" evidence="1">
    <location>
        <begin position="385"/>
        <end position="405"/>
    </location>
</feature>
<dbReference type="Pfam" id="PF00873">
    <property type="entry name" value="ACR_tran"/>
    <property type="match status" value="1"/>
</dbReference>
<dbReference type="Gene3D" id="3.30.70.1320">
    <property type="entry name" value="Multidrug efflux transporter AcrB pore domain like"/>
    <property type="match status" value="1"/>
</dbReference>
<dbReference type="PANTHER" id="PTHR32063">
    <property type="match status" value="1"/>
</dbReference>
<feature type="transmembrane region" description="Helical" evidence="1">
    <location>
        <begin position="980"/>
        <end position="1006"/>
    </location>
</feature>
<reference evidence="2 5" key="2">
    <citation type="submission" date="2020-08" db="EMBL/GenBank/DDBJ databases">
        <title>Genomic Encyclopedia of Type Strains, Phase III (KMG-III): the genomes of soil and plant-associated and newly described type strains.</title>
        <authorList>
            <person name="Whitman W."/>
        </authorList>
    </citation>
    <scope>NUCLEOTIDE SEQUENCE [LARGE SCALE GENOMIC DNA]</scope>
    <source>
        <strain evidence="2 5">CECT 7753</strain>
    </source>
</reference>
<proteinExistence type="predicted"/>
<dbReference type="Proteomes" id="UP000584325">
    <property type="component" value="Unassembled WGS sequence"/>
</dbReference>
<dbReference type="PANTHER" id="PTHR32063:SF77">
    <property type="entry name" value="ACR FAMILY TRANSPORT PROTEIN"/>
    <property type="match status" value="1"/>
</dbReference>
<feature type="transmembrane region" description="Helical" evidence="1">
    <location>
        <begin position="426"/>
        <end position="449"/>
    </location>
</feature>
<evidence type="ECO:0000313" key="5">
    <source>
        <dbReference type="Proteomes" id="UP000584325"/>
    </source>
</evidence>
<dbReference type="Proteomes" id="UP000298763">
    <property type="component" value="Chromosome"/>
</dbReference>
<dbReference type="EMBL" id="JACHXS010000001">
    <property type="protein sequence ID" value="MBB3219908.1"/>
    <property type="molecule type" value="Genomic_DNA"/>
</dbReference>
<feature type="transmembrane region" description="Helical" evidence="1">
    <location>
        <begin position="526"/>
        <end position="546"/>
    </location>
</feature>
<dbReference type="SUPFAM" id="SSF82714">
    <property type="entry name" value="Multidrug efflux transporter AcrB TolC docking domain, DN and DC subdomains"/>
    <property type="match status" value="2"/>
</dbReference>
<dbReference type="RefSeq" id="WP_137312814.1">
    <property type="nucleotide sequence ID" value="NZ_CP040017.1"/>
</dbReference>
<reference evidence="3 4" key="1">
    <citation type="submission" date="2019-05" db="EMBL/GenBank/DDBJ databases">
        <title>Draft Genome Sequences of Six Type Strains of the Genus Massilia.</title>
        <authorList>
            <person name="Miess H."/>
            <person name="Frediansyhah A."/>
            <person name="Gross H."/>
        </authorList>
    </citation>
    <scope>NUCLEOTIDE SEQUENCE [LARGE SCALE GENOMIC DNA]</scope>
    <source>
        <strain evidence="3 4">DSMZ 26121</strain>
    </source>
</reference>
<evidence type="ECO:0000313" key="3">
    <source>
        <dbReference type="EMBL" id="QCP09928.1"/>
    </source>
</evidence>
<organism evidence="2 5">
    <name type="scientific">Pseudoduganella umbonata</name>
    <dbReference type="NCBI Taxonomy" id="864828"/>
    <lineage>
        <taxon>Bacteria</taxon>
        <taxon>Pseudomonadati</taxon>
        <taxon>Pseudomonadota</taxon>
        <taxon>Betaproteobacteria</taxon>
        <taxon>Burkholderiales</taxon>
        <taxon>Oxalobacteraceae</taxon>
        <taxon>Telluria group</taxon>
        <taxon>Pseudoduganella</taxon>
    </lineage>
</organism>
<dbReference type="Gene3D" id="3.30.70.1430">
    <property type="entry name" value="Multidrug efflux transporter AcrB pore domain"/>
    <property type="match status" value="2"/>
</dbReference>
<sequence>MNLSTWSLRNPIPVLLMFVLLSLAGLHGFRQLPIQNMPDLALPTVHIVLTQPGGTPAQLETEVARKVEDALVGVSGLKHVTTAITDSQVRIEAEFVLEKPLSDALIETKDAVDRVRADLPADLEQPAISADTTDSEPTLTYAVASGRIDEEALSWLIDDELTRALLQVPGVGRVARLGGVQREVLVELDPVKLAAHGVTAVDVSRALRRTQQDASGGRGQLGHGEQSMRTVATVRQAGELAALPMTMPDGRELRLDQVAMVSDSAADATSIALLDGRRVAGFEIYRARGSDETRVAAGVAKVVCRFAGDGRDLKFTPVSGTVRYTLQQYRGSMQMLYEGALLAVLVVWWFLRDWRATLVAASALPLSILPAFAAMHWLGYSLNTLTLLAMAVIVGILVDDAIVEIENIARHRRMGKPVMHATADAVNEIALAVIATTLTLVVVFIPTALMDGVPGLFFQQFGWTAVIAILASLLVARLLTPVLAARLLKFGPGAHDEPEAGDRPMESTGPMADYLVAVRWCLRHRAATVGAAVLFLAGSLALVPLIPTGLVPAADRGYITIGLELPPGSSLEATAAAAESVRGALAGVGGVTSLFASVGAAGDAASTARGANAATLTLTLAERDERPGQQEIEASIRPLLGHVAGAHFTVGGAMGEQLSLILASDDAHALQATAQAFERELRGVAGLANIRSTASLERPEIVVRPDAARAAERGVSTEEIGATVRVATMGDFEAQLAKLNLDNRQLAIRVRMNEALRTDFDALASLRVNGRGGQVPLASVASLSVDSGPAQIDRYDRRRQVTVSADLGAVPLGSAMNAALALPAARGMPSGVAVVDDGDAEIAAELAAGFGTAILTGLLCMYCVLALLFRDLLQPVTILSAIPLSLGGAFVALLLARSELDVPSMIGLVMLIGVVTKNSILLVEYAVVGMRDRALDVGDALLDACHKRARPIVMTTMAMVAGMLPIALGLGADASFRQPMAIAVIGGLTTSTFLSLFVVPVAFSYVDGLRRRLAVRFPGAGLAT</sequence>
<keyword evidence="4" id="KW-1185">Reference proteome</keyword>
<keyword evidence="1" id="KW-0472">Membrane</keyword>
<evidence type="ECO:0000256" key="1">
    <source>
        <dbReference type="SAM" id="Phobius"/>
    </source>
</evidence>
<feature type="transmembrane region" description="Helical" evidence="1">
    <location>
        <begin position="876"/>
        <end position="896"/>
    </location>
</feature>
<dbReference type="SUPFAM" id="SSF82866">
    <property type="entry name" value="Multidrug efflux transporter AcrB transmembrane domain"/>
    <property type="match status" value="2"/>
</dbReference>
<dbReference type="OrthoDB" id="9177212at2"/>
<evidence type="ECO:0000313" key="4">
    <source>
        <dbReference type="Proteomes" id="UP000298763"/>
    </source>
</evidence>
<dbReference type="GO" id="GO:0005886">
    <property type="term" value="C:plasma membrane"/>
    <property type="evidence" value="ECO:0007669"/>
    <property type="project" value="TreeGrafter"/>
</dbReference>
<dbReference type="SUPFAM" id="SSF82693">
    <property type="entry name" value="Multidrug efflux transporter AcrB pore domain, PN1, PN2, PC1 and PC2 subdomains"/>
    <property type="match status" value="3"/>
</dbReference>
<dbReference type="Gene3D" id="3.30.70.1440">
    <property type="entry name" value="Multidrug efflux transporter AcrB pore domain"/>
    <property type="match status" value="1"/>
</dbReference>
<feature type="transmembrane region" description="Helical" evidence="1">
    <location>
        <begin position="461"/>
        <end position="479"/>
    </location>
</feature>
<feature type="transmembrane region" description="Helical" evidence="1">
    <location>
        <begin position="358"/>
        <end position="379"/>
    </location>
</feature>
<feature type="transmembrane region" description="Helical" evidence="1">
    <location>
        <begin position="902"/>
        <end position="928"/>
    </location>
</feature>
<dbReference type="PRINTS" id="PR00702">
    <property type="entry name" value="ACRIFLAVINRP"/>
</dbReference>
<keyword evidence="1" id="KW-0812">Transmembrane</keyword>
<gene>
    <name evidence="3" type="ORF">FCL38_05465</name>
    <name evidence="2" type="ORF">FHS02_000695</name>
</gene>
<dbReference type="GO" id="GO:0042910">
    <property type="term" value="F:xenobiotic transmembrane transporter activity"/>
    <property type="evidence" value="ECO:0007669"/>
    <property type="project" value="TreeGrafter"/>
</dbReference>
<dbReference type="Gene3D" id="3.30.2090.10">
    <property type="entry name" value="Multidrug efflux transporter AcrB TolC docking domain, DN and DC subdomains"/>
    <property type="match status" value="2"/>
</dbReference>
<name>A0A4P8HNE9_9BURK</name>
<dbReference type="InterPro" id="IPR001036">
    <property type="entry name" value="Acrflvin-R"/>
</dbReference>
<accession>A0A4P8HNE9</accession>
<evidence type="ECO:0000313" key="2">
    <source>
        <dbReference type="EMBL" id="MBB3219908.1"/>
    </source>
</evidence>
<protein>
    <submittedName>
        <fullName evidence="3">Efflux RND transporter permease subunit</fullName>
    </submittedName>
    <submittedName>
        <fullName evidence="2">Multidrug efflux pump subunit AcrB</fullName>
    </submittedName>
</protein>
<dbReference type="Gene3D" id="1.20.1640.10">
    <property type="entry name" value="Multidrug efflux transporter AcrB transmembrane domain"/>
    <property type="match status" value="2"/>
</dbReference>
<dbReference type="AlphaFoldDB" id="A0A4P8HNE9"/>
<feature type="transmembrane region" description="Helical" evidence="1">
    <location>
        <begin position="949"/>
        <end position="968"/>
    </location>
</feature>
<feature type="transmembrane region" description="Helical" evidence="1">
    <location>
        <begin position="335"/>
        <end position="351"/>
    </location>
</feature>
<dbReference type="EMBL" id="CP040017">
    <property type="protein sequence ID" value="QCP09928.1"/>
    <property type="molecule type" value="Genomic_DNA"/>
</dbReference>